<keyword evidence="2" id="KW-0472">Membrane</keyword>
<keyword evidence="4" id="KW-1185">Reference proteome</keyword>
<dbReference type="Proteomes" id="UP001383192">
    <property type="component" value="Unassembled WGS sequence"/>
</dbReference>
<protein>
    <submittedName>
        <fullName evidence="3">Uncharacterized protein</fullName>
    </submittedName>
</protein>
<dbReference type="AlphaFoldDB" id="A0AAW0BBZ3"/>
<proteinExistence type="predicted"/>
<comment type="caution">
    <text evidence="3">The sequence shown here is derived from an EMBL/GenBank/DDBJ whole genome shotgun (WGS) entry which is preliminary data.</text>
</comment>
<name>A0AAW0BBZ3_9AGAR</name>
<gene>
    <name evidence="3" type="ORF">VNI00_016811</name>
</gene>
<keyword evidence="2" id="KW-1133">Transmembrane helix</keyword>
<sequence>MFVSTATIARPTNVDATALSGFVQTAIIDMVDTRNSTSELSGVDFVPEMEVAEELMSVLADFVATDTPQPNMIERTPLTSIGNIPNARPAITTRITTTTSQRRSRGQKENVKPLSTKNNKRKNRATPGSLVEIMLRPTTRPCLDIPQWFGLAFFSPIPYLLSFFVAPHKF</sequence>
<evidence type="ECO:0000256" key="2">
    <source>
        <dbReference type="SAM" id="Phobius"/>
    </source>
</evidence>
<organism evidence="3 4">
    <name type="scientific">Paramarasmius palmivorus</name>
    <dbReference type="NCBI Taxonomy" id="297713"/>
    <lineage>
        <taxon>Eukaryota</taxon>
        <taxon>Fungi</taxon>
        <taxon>Dikarya</taxon>
        <taxon>Basidiomycota</taxon>
        <taxon>Agaricomycotina</taxon>
        <taxon>Agaricomycetes</taxon>
        <taxon>Agaricomycetidae</taxon>
        <taxon>Agaricales</taxon>
        <taxon>Marasmiineae</taxon>
        <taxon>Marasmiaceae</taxon>
        <taxon>Paramarasmius</taxon>
    </lineage>
</organism>
<feature type="region of interest" description="Disordered" evidence="1">
    <location>
        <begin position="96"/>
        <end position="128"/>
    </location>
</feature>
<evidence type="ECO:0000256" key="1">
    <source>
        <dbReference type="SAM" id="MobiDB-lite"/>
    </source>
</evidence>
<accession>A0AAW0BBZ3</accession>
<feature type="transmembrane region" description="Helical" evidence="2">
    <location>
        <begin position="148"/>
        <end position="166"/>
    </location>
</feature>
<evidence type="ECO:0000313" key="3">
    <source>
        <dbReference type="EMBL" id="KAK7023396.1"/>
    </source>
</evidence>
<reference evidence="3 4" key="1">
    <citation type="submission" date="2024-01" db="EMBL/GenBank/DDBJ databases">
        <title>A draft genome for a cacao thread blight-causing isolate of Paramarasmius palmivorus.</title>
        <authorList>
            <person name="Baruah I.K."/>
            <person name="Bukari Y."/>
            <person name="Amoako-Attah I."/>
            <person name="Meinhardt L.W."/>
            <person name="Bailey B.A."/>
            <person name="Cohen S.P."/>
        </authorList>
    </citation>
    <scope>NUCLEOTIDE SEQUENCE [LARGE SCALE GENOMIC DNA]</scope>
    <source>
        <strain evidence="3 4">GH-12</strain>
    </source>
</reference>
<dbReference type="EMBL" id="JAYKXP010000141">
    <property type="protein sequence ID" value="KAK7023396.1"/>
    <property type="molecule type" value="Genomic_DNA"/>
</dbReference>
<evidence type="ECO:0000313" key="4">
    <source>
        <dbReference type="Proteomes" id="UP001383192"/>
    </source>
</evidence>
<keyword evidence="2" id="KW-0812">Transmembrane</keyword>